<dbReference type="InterPro" id="IPR011010">
    <property type="entry name" value="DNA_brk_join_enz"/>
</dbReference>
<dbReference type="Gene3D" id="1.10.443.10">
    <property type="entry name" value="Intergrase catalytic core"/>
    <property type="match status" value="1"/>
</dbReference>
<dbReference type="Pfam" id="PF00589">
    <property type="entry name" value="Phage_integrase"/>
    <property type="match status" value="1"/>
</dbReference>
<protein>
    <submittedName>
        <fullName evidence="4">Tyrosine-type recombinase/integrase</fullName>
    </submittedName>
</protein>
<keyword evidence="1" id="KW-0233">DNA recombination</keyword>
<accession>A0ABU0ZYS8</accession>
<keyword evidence="5" id="KW-1185">Reference proteome</keyword>
<evidence type="ECO:0000313" key="5">
    <source>
        <dbReference type="Proteomes" id="UP001230908"/>
    </source>
</evidence>
<reference evidence="4 5" key="1">
    <citation type="submission" date="2023-08" db="EMBL/GenBank/DDBJ databases">
        <title>Phytohabitans sansha sp. nov., isolated from marine sediment.</title>
        <authorList>
            <person name="Zhao Y."/>
            <person name="Yi K."/>
        </authorList>
    </citation>
    <scope>NUCLEOTIDE SEQUENCE [LARGE SCALE GENOMIC DNA]</scope>
    <source>
        <strain evidence="4 5">ZYX-F-186</strain>
    </source>
</reference>
<dbReference type="SUPFAM" id="SSF56349">
    <property type="entry name" value="DNA breaking-rejoining enzymes"/>
    <property type="match status" value="1"/>
</dbReference>
<evidence type="ECO:0000259" key="3">
    <source>
        <dbReference type="PROSITE" id="PS51898"/>
    </source>
</evidence>
<feature type="domain" description="Tyr recombinase" evidence="3">
    <location>
        <begin position="1"/>
        <end position="144"/>
    </location>
</feature>
<dbReference type="EMBL" id="JAVHUY010000070">
    <property type="protein sequence ID" value="MDQ7911107.1"/>
    <property type="molecule type" value="Genomic_DNA"/>
</dbReference>
<organism evidence="4 5">
    <name type="scientific">Phytohabitans maris</name>
    <dbReference type="NCBI Taxonomy" id="3071409"/>
    <lineage>
        <taxon>Bacteria</taxon>
        <taxon>Bacillati</taxon>
        <taxon>Actinomycetota</taxon>
        <taxon>Actinomycetes</taxon>
        <taxon>Micromonosporales</taxon>
        <taxon>Micromonosporaceae</taxon>
    </lineage>
</organism>
<proteinExistence type="predicted"/>
<feature type="compositionally biased region" description="Basic and acidic residues" evidence="2">
    <location>
        <begin position="134"/>
        <end position="146"/>
    </location>
</feature>
<dbReference type="Proteomes" id="UP001230908">
    <property type="component" value="Unassembled WGS sequence"/>
</dbReference>
<gene>
    <name evidence="4" type="ORF">RB614_42125</name>
</gene>
<evidence type="ECO:0000256" key="2">
    <source>
        <dbReference type="SAM" id="MobiDB-lite"/>
    </source>
</evidence>
<feature type="region of interest" description="Disordered" evidence="2">
    <location>
        <begin position="124"/>
        <end position="156"/>
    </location>
</feature>
<name>A0ABU0ZYS8_9ACTN</name>
<evidence type="ECO:0000256" key="1">
    <source>
        <dbReference type="ARBA" id="ARBA00023172"/>
    </source>
</evidence>
<evidence type="ECO:0000313" key="4">
    <source>
        <dbReference type="EMBL" id="MDQ7911107.1"/>
    </source>
</evidence>
<dbReference type="InterPro" id="IPR013762">
    <property type="entry name" value="Integrase-like_cat_sf"/>
</dbReference>
<sequence>MHRIRATLRSALNAAIREGLLRDNPARHVELPSPRRPHAQVWTDQRVEHAAAGQRWRDSGYVFTTGDGAPLHPDYLTRRFRRLVADSGPPPVRLHDLRHGAASLTHATGADLKTVQDLLGHAAARIPGQRGRKPHPDRAAENRKTPTDQAAESLAP</sequence>
<dbReference type="PROSITE" id="PS51898">
    <property type="entry name" value="TYR_RECOMBINASE"/>
    <property type="match status" value="1"/>
</dbReference>
<dbReference type="RefSeq" id="WP_308718332.1">
    <property type="nucleotide sequence ID" value="NZ_JAVHUY010000070.1"/>
</dbReference>
<dbReference type="InterPro" id="IPR002104">
    <property type="entry name" value="Integrase_catalytic"/>
</dbReference>
<comment type="caution">
    <text evidence="4">The sequence shown here is derived from an EMBL/GenBank/DDBJ whole genome shotgun (WGS) entry which is preliminary data.</text>
</comment>